<protein>
    <recommendedName>
        <fullName evidence="3">DUF868 domain-containing protein</fullName>
    </recommendedName>
</protein>
<comment type="caution">
    <text evidence="1">The sequence shown here is derived from an EMBL/GenBank/DDBJ whole genome shotgun (WGS) entry which is preliminary data.</text>
</comment>
<gene>
    <name evidence="1" type="ORF">LLUT_LOCUS33385</name>
</gene>
<dbReference type="Proteomes" id="UP001497480">
    <property type="component" value="Unassembled WGS sequence"/>
</dbReference>
<name>A0AAV1YET3_LUPLU</name>
<evidence type="ECO:0008006" key="3">
    <source>
        <dbReference type="Google" id="ProtNLM"/>
    </source>
</evidence>
<dbReference type="PANTHER" id="PTHR31972:SF79">
    <property type="entry name" value="DUF868 FAMILY PROTEIN"/>
    <property type="match status" value="1"/>
</dbReference>
<evidence type="ECO:0000313" key="1">
    <source>
        <dbReference type="EMBL" id="CAL0332325.1"/>
    </source>
</evidence>
<keyword evidence="2" id="KW-1185">Reference proteome</keyword>
<organism evidence="1 2">
    <name type="scientific">Lupinus luteus</name>
    <name type="common">European yellow lupine</name>
    <dbReference type="NCBI Taxonomy" id="3873"/>
    <lineage>
        <taxon>Eukaryota</taxon>
        <taxon>Viridiplantae</taxon>
        <taxon>Streptophyta</taxon>
        <taxon>Embryophyta</taxon>
        <taxon>Tracheophyta</taxon>
        <taxon>Spermatophyta</taxon>
        <taxon>Magnoliopsida</taxon>
        <taxon>eudicotyledons</taxon>
        <taxon>Gunneridae</taxon>
        <taxon>Pentapetalae</taxon>
        <taxon>rosids</taxon>
        <taxon>fabids</taxon>
        <taxon>Fabales</taxon>
        <taxon>Fabaceae</taxon>
        <taxon>Papilionoideae</taxon>
        <taxon>50 kb inversion clade</taxon>
        <taxon>genistoids sensu lato</taxon>
        <taxon>core genistoids</taxon>
        <taxon>Genisteae</taxon>
        <taxon>Lupinus</taxon>
    </lineage>
</organism>
<evidence type="ECO:0000313" key="2">
    <source>
        <dbReference type="Proteomes" id="UP001497480"/>
    </source>
</evidence>
<dbReference type="InterPro" id="IPR008586">
    <property type="entry name" value="DUF868_pln"/>
</dbReference>
<dbReference type="AlphaFoldDB" id="A0AAV1YET3"/>
<proteinExistence type="predicted"/>
<accession>A0AAV1YET3</accession>
<dbReference type="EMBL" id="CAXHTB010000024">
    <property type="protein sequence ID" value="CAL0332325.1"/>
    <property type="molecule type" value="Genomic_DNA"/>
</dbReference>
<reference evidence="1 2" key="1">
    <citation type="submission" date="2024-03" db="EMBL/GenBank/DDBJ databases">
        <authorList>
            <person name="Martinez-Hernandez J."/>
        </authorList>
    </citation>
    <scope>NUCLEOTIDE SEQUENCE [LARGE SCALE GENOMIC DNA]</scope>
</reference>
<dbReference type="PANTHER" id="PTHR31972">
    <property type="entry name" value="EXPRESSED PROTEIN"/>
    <property type="match status" value="1"/>
</dbReference>
<dbReference type="Pfam" id="PF05910">
    <property type="entry name" value="DUF868"/>
    <property type="match status" value="1"/>
</dbReference>
<sequence length="226" mass="25924">MVESDESKIEIFWDLYNAKYDTGPEPVNGFFVAILIDAELVLILGEETMTKKFKTRRIPLAKVSLLSRREHCSGNTIYTTKTQFCENGTLHDILIKCSGENEGLNYPVLSVCIDNKTVIRVKRLQWNFRGNQSIFVDGLVVELLWDVHDWFFNPAHSGYAVFMFRTKSELDSRLWLQEKTTLGDEDTFEFSLLICASHGLFRRCSKRVTTGLEGEAMQLQACSYVL</sequence>